<name>A0A2U1USV1_9GAMM</name>
<dbReference type="SUPFAM" id="SSF53720">
    <property type="entry name" value="ALDH-like"/>
    <property type="match status" value="1"/>
</dbReference>
<dbReference type="Gene3D" id="3.40.605.10">
    <property type="entry name" value="Aldehyde Dehydrogenase, Chain A, domain 1"/>
    <property type="match status" value="1"/>
</dbReference>
<feature type="domain" description="Aldehyde dehydrogenase" evidence="5">
    <location>
        <begin position="29"/>
        <end position="488"/>
    </location>
</feature>
<gene>
    <name evidence="6" type="ORF">DDT54_07410</name>
    <name evidence="7" type="ORF">EH206_11920</name>
</gene>
<dbReference type="InterPro" id="IPR016162">
    <property type="entry name" value="Ald_DH_N"/>
</dbReference>
<evidence type="ECO:0000313" key="6">
    <source>
        <dbReference type="EMBL" id="PWC24756.1"/>
    </source>
</evidence>
<dbReference type="FunFam" id="3.40.605.10:FF:000001">
    <property type="entry name" value="Aldehyde dehydrogenase 1"/>
    <property type="match status" value="1"/>
</dbReference>
<comment type="similarity">
    <text evidence="1 4">Belongs to the aldehyde dehydrogenase family.</text>
</comment>
<keyword evidence="9" id="KW-1185">Reference proteome</keyword>
<dbReference type="Gene3D" id="3.40.309.10">
    <property type="entry name" value="Aldehyde Dehydrogenase, Chain A, domain 2"/>
    <property type="match status" value="1"/>
</dbReference>
<keyword evidence="2 4" id="KW-0560">Oxidoreductase</keyword>
<dbReference type="Proteomes" id="UP000303847">
    <property type="component" value="Chromosome"/>
</dbReference>
<reference evidence="6 8" key="1">
    <citation type="submission" date="2018-04" db="EMBL/GenBank/DDBJ databases">
        <title>Brenneria corticis sp.nov.</title>
        <authorList>
            <person name="Li Y."/>
        </authorList>
    </citation>
    <scope>NUCLEOTIDE SEQUENCE [LARGE SCALE GENOMIC DNA]</scope>
    <source>
        <strain evidence="6 8">LMG 2694</strain>
    </source>
</reference>
<feature type="active site" evidence="3">
    <location>
        <position position="267"/>
    </location>
</feature>
<dbReference type="OrthoDB" id="9812625at2"/>
<evidence type="ECO:0000259" key="5">
    <source>
        <dbReference type="Pfam" id="PF00171"/>
    </source>
</evidence>
<evidence type="ECO:0000313" key="7">
    <source>
        <dbReference type="EMBL" id="QCR04822.1"/>
    </source>
</evidence>
<evidence type="ECO:0000256" key="3">
    <source>
        <dbReference type="PROSITE-ProRule" id="PRU10007"/>
    </source>
</evidence>
<dbReference type="InterPro" id="IPR016161">
    <property type="entry name" value="Ald_DH/histidinol_DH"/>
</dbReference>
<evidence type="ECO:0000313" key="8">
    <source>
        <dbReference type="Proteomes" id="UP000295985"/>
    </source>
</evidence>
<dbReference type="InterPro" id="IPR016160">
    <property type="entry name" value="Ald_DH_CS_CYS"/>
</dbReference>
<dbReference type="InterPro" id="IPR029510">
    <property type="entry name" value="Ald_DH_CS_GLU"/>
</dbReference>
<dbReference type="GO" id="GO:0004030">
    <property type="term" value="F:aldehyde dehydrogenase [NAD(P)+] activity"/>
    <property type="evidence" value="ECO:0007669"/>
    <property type="project" value="UniProtKB-ARBA"/>
</dbReference>
<dbReference type="CDD" id="cd07112">
    <property type="entry name" value="ALDH_GABALDH-PuuC"/>
    <property type="match status" value="1"/>
</dbReference>
<dbReference type="EMBL" id="QDKK01000010">
    <property type="protein sequence ID" value="PWC24756.1"/>
    <property type="molecule type" value="Genomic_DNA"/>
</dbReference>
<dbReference type="InterPro" id="IPR015590">
    <property type="entry name" value="Aldehyde_DH_dom"/>
</dbReference>
<dbReference type="EMBL" id="CP034036">
    <property type="protein sequence ID" value="QCR04822.1"/>
    <property type="molecule type" value="Genomic_DNA"/>
</dbReference>
<dbReference type="Pfam" id="PF00171">
    <property type="entry name" value="Aldedh"/>
    <property type="match status" value="1"/>
</dbReference>
<evidence type="ECO:0000256" key="2">
    <source>
        <dbReference type="ARBA" id="ARBA00023002"/>
    </source>
</evidence>
<organism evidence="6 8">
    <name type="scientific">Brenneria nigrifluens DSM 30175 = ATCC 13028</name>
    <dbReference type="NCBI Taxonomy" id="1121120"/>
    <lineage>
        <taxon>Bacteria</taxon>
        <taxon>Pseudomonadati</taxon>
        <taxon>Pseudomonadota</taxon>
        <taxon>Gammaproteobacteria</taxon>
        <taxon>Enterobacterales</taxon>
        <taxon>Pectobacteriaceae</taxon>
        <taxon>Brenneria</taxon>
    </lineage>
</organism>
<dbReference type="PROSITE" id="PS00687">
    <property type="entry name" value="ALDEHYDE_DEHYDR_GLU"/>
    <property type="match status" value="1"/>
</dbReference>
<dbReference type="FunFam" id="3.40.605.10:FF:000026">
    <property type="entry name" value="Aldehyde dehydrogenase, putative"/>
    <property type="match status" value="1"/>
</dbReference>
<dbReference type="PROSITE" id="PS00070">
    <property type="entry name" value="ALDEHYDE_DEHYDR_CYS"/>
    <property type="match status" value="1"/>
</dbReference>
<evidence type="ECO:0000313" key="9">
    <source>
        <dbReference type="Proteomes" id="UP000303847"/>
    </source>
</evidence>
<dbReference type="InterPro" id="IPR016163">
    <property type="entry name" value="Ald_DH_C"/>
</dbReference>
<dbReference type="FunFam" id="3.40.309.10:FF:000012">
    <property type="entry name" value="Betaine aldehyde dehydrogenase"/>
    <property type="match status" value="1"/>
</dbReference>
<proteinExistence type="inferred from homology"/>
<accession>A0A2U1USV1</accession>
<evidence type="ECO:0000256" key="4">
    <source>
        <dbReference type="RuleBase" id="RU003345"/>
    </source>
</evidence>
<dbReference type="PANTHER" id="PTHR11699">
    <property type="entry name" value="ALDEHYDE DEHYDROGENASE-RELATED"/>
    <property type="match status" value="1"/>
</dbReference>
<protein>
    <submittedName>
        <fullName evidence="6">Aldehyde dehydrogenase</fullName>
    </submittedName>
</protein>
<dbReference type="AlphaFoldDB" id="A0A2U1USV1"/>
<dbReference type="Proteomes" id="UP000295985">
    <property type="component" value="Unassembled WGS sequence"/>
</dbReference>
<evidence type="ECO:0000256" key="1">
    <source>
        <dbReference type="ARBA" id="ARBA00009986"/>
    </source>
</evidence>
<dbReference type="RefSeq" id="WP_009113010.1">
    <property type="nucleotide sequence ID" value="NZ_CP034036.1"/>
</dbReference>
<sequence>MSDYSLAYWRQAAAELTYEGRAWIGGGYTDAENGAVLPSINPATGDKLTDIADCGEADVDRAVRHARQAFDSGVWSRASPAERRKTLERLAQLMEENSETLALLETLDMGKPIGDSMAFDIPESIRCLRFYAGAIETATDEVLPTPEDVLATVVREPVGVVAAVVPWNFPLMIACWKLAPALAAGNSVIVKPAEQSSLSVLKLAELARQAGIPDGVLQVVTGRGVVAGRALGLHMAVDCLAFTGSTATGKHFMRYAADSNLKRVWLECGGKSPHLVFANCRRLEQAAAVAAAAIFINQGEVCIAGSRLYVEDSIYDRFMEQLLHEAGNYLPGDPLDPQTRVGAMVDGAQYQRVLDGINEALAAGANCLTPLPAQAGGLFLNPTILACDNGNIAMRREIFGPVLGVGRFSGEDEALALANDTDYGLGAGLWTDDLSQAHRVARRLNSGMVWVNCYADGAITMPFGGRKQSGFGRDKSVHALDKYTDPKSTWIQLAR</sequence>
<reference evidence="7 9" key="2">
    <citation type="submission" date="2018-11" db="EMBL/GenBank/DDBJ databases">
        <title>Genome sequences of Brenneria nigrifluens and Brenneria rubrifaciens.</title>
        <authorList>
            <person name="Poret-Peterson A.T."/>
            <person name="McClean A.E."/>
            <person name="Kluepfel D.A."/>
        </authorList>
    </citation>
    <scope>NUCLEOTIDE SEQUENCE [LARGE SCALE GENOMIC DNA]</scope>
    <source>
        <strain evidence="7 9">ATCC 13028</strain>
    </source>
</reference>